<evidence type="ECO:0000256" key="2">
    <source>
        <dbReference type="SAM" id="SignalP"/>
    </source>
</evidence>
<feature type="region of interest" description="Disordered" evidence="1">
    <location>
        <begin position="118"/>
        <end position="162"/>
    </location>
</feature>
<evidence type="ECO:0000313" key="4">
    <source>
        <dbReference type="EMBL" id="KAF5346479.1"/>
    </source>
</evidence>
<dbReference type="Pfam" id="PF02469">
    <property type="entry name" value="Fasciclin"/>
    <property type="match status" value="2"/>
</dbReference>
<evidence type="ECO:0000313" key="5">
    <source>
        <dbReference type="Proteomes" id="UP000559027"/>
    </source>
</evidence>
<feature type="compositionally biased region" description="Low complexity" evidence="1">
    <location>
        <begin position="133"/>
        <end position="162"/>
    </location>
</feature>
<dbReference type="PANTHER" id="PTHR10900">
    <property type="entry name" value="PERIOSTIN-RELATED"/>
    <property type="match status" value="1"/>
</dbReference>
<dbReference type="InterPro" id="IPR000782">
    <property type="entry name" value="FAS1_domain"/>
</dbReference>
<proteinExistence type="predicted"/>
<sequence>MFSLIPFSVISAVFPVVLAQASGSGSGSGSYVAGLVDHLNGLGYTQAANVLTKANSTTSGQQWLSELPNGNYTAFVPDNAAFQNLSMDVSGNDELLSQYLSYHFVHGNFLNSTGNSTGGGGGGGAGGGGGGMTSTASQSSQSSSASSESSSGSSESSSGASSSAPATLLAWYRRQSNGDGSSDGQSTSPALLSGIYPNDTIGRTLLNSSNLVMLEGNKSQVLAWTRLNENGNVTLLNQANINVTNSSSYQNLVINTIDGVLQPPGNLSQALNAVNATSFLSLAQQANVSNPSGNNVTVLDALSTLQGFTLFVPSNDAIQNASSTLSGLQNNGTAVMALLGNHVINGTTVYSPDLQNATATGSIANFISAAGEPISVASNGTGALVVQNQNGSNAQIIRPDVLLSNGVFHIVDNVLVETDSNLAQASSAVLSASSAATQSSTDTLPIGGGFGTLTSAGMSETQSSSSIQSSESQSTSSESTSSGSTTDTSSAATGSSTQLRRSTNDSPKVVGSPLIITVLGAMVWIFSL</sequence>
<dbReference type="InterPro" id="IPR036378">
    <property type="entry name" value="FAS1_dom_sf"/>
</dbReference>
<gene>
    <name evidence="4" type="ORF">D9756_010044</name>
</gene>
<organism evidence="4 5">
    <name type="scientific">Leucocoprinus leucothites</name>
    <dbReference type="NCBI Taxonomy" id="201217"/>
    <lineage>
        <taxon>Eukaryota</taxon>
        <taxon>Fungi</taxon>
        <taxon>Dikarya</taxon>
        <taxon>Basidiomycota</taxon>
        <taxon>Agaricomycotina</taxon>
        <taxon>Agaricomycetes</taxon>
        <taxon>Agaricomycetidae</taxon>
        <taxon>Agaricales</taxon>
        <taxon>Agaricineae</taxon>
        <taxon>Agaricaceae</taxon>
        <taxon>Leucocoprinus</taxon>
    </lineage>
</organism>
<comment type="caution">
    <text evidence="4">The sequence shown here is derived from an EMBL/GenBank/DDBJ whole genome shotgun (WGS) entry which is preliminary data.</text>
</comment>
<feature type="region of interest" description="Disordered" evidence="1">
    <location>
        <begin position="439"/>
        <end position="507"/>
    </location>
</feature>
<evidence type="ECO:0000256" key="1">
    <source>
        <dbReference type="SAM" id="MobiDB-lite"/>
    </source>
</evidence>
<reference evidence="4 5" key="1">
    <citation type="journal article" date="2020" name="ISME J.">
        <title>Uncovering the hidden diversity of litter-decomposition mechanisms in mushroom-forming fungi.</title>
        <authorList>
            <person name="Floudas D."/>
            <person name="Bentzer J."/>
            <person name="Ahren D."/>
            <person name="Johansson T."/>
            <person name="Persson P."/>
            <person name="Tunlid A."/>
        </authorList>
    </citation>
    <scope>NUCLEOTIDE SEQUENCE [LARGE SCALE GENOMIC DNA]</scope>
    <source>
        <strain evidence="4 5">CBS 146.42</strain>
    </source>
</reference>
<dbReference type="InterPro" id="IPR050904">
    <property type="entry name" value="Adhesion/Biosynth-related"/>
</dbReference>
<keyword evidence="5" id="KW-1185">Reference proteome</keyword>
<feature type="compositionally biased region" description="Gly residues" evidence="1">
    <location>
        <begin position="118"/>
        <end position="132"/>
    </location>
</feature>
<dbReference type="OrthoDB" id="286301at2759"/>
<keyword evidence="2" id="KW-0732">Signal</keyword>
<dbReference type="SUPFAM" id="SSF82153">
    <property type="entry name" value="FAS1 domain"/>
    <property type="match status" value="2"/>
</dbReference>
<feature type="chain" id="PRO_5034913923" description="FAS1 domain-containing protein" evidence="2">
    <location>
        <begin position="20"/>
        <end position="528"/>
    </location>
</feature>
<feature type="compositionally biased region" description="Low complexity" evidence="1">
    <location>
        <begin position="459"/>
        <end position="498"/>
    </location>
</feature>
<dbReference type="GO" id="GO:0005615">
    <property type="term" value="C:extracellular space"/>
    <property type="evidence" value="ECO:0007669"/>
    <property type="project" value="TreeGrafter"/>
</dbReference>
<dbReference type="AlphaFoldDB" id="A0A8H5CSC5"/>
<name>A0A8H5CSC5_9AGAR</name>
<feature type="domain" description="FAS1" evidence="3">
    <location>
        <begin position="264"/>
        <end position="415"/>
    </location>
</feature>
<protein>
    <recommendedName>
        <fullName evidence="3">FAS1 domain-containing protein</fullName>
    </recommendedName>
</protein>
<dbReference type="PROSITE" id="PS50213">
    <property type="entry name" value="FAS1"/>
    <property type="match status" value="1"/>
</dbReference>
<dbReference type="PANTHER" id="PTHR10900:SF77">
    <property type="entry name" value="FI19380P1"/>
    <property type="match status" value="1"/>
</dbReference>
<dbReference type="Proteomes" id="UP000559027">
    <property type="component" value="Unassembled WGS sequence"/>
</dbReference>
<feature type="signal peptide" evidence="2">
    <location>
        <begin position="1"/>
        <end position="19"/>
    </location>
</feature>
<dbReference type="Gene3D" id="2.30.180.10">
    <property type="entry name" value="FAS1 domain"/>
    <property type="match status" value="2"/>
</dbReference>
<dbReference type="EMBL" id="JAACJO010000031">
    <property type="protein sequence ID" value="KAF5346479.1"/>
    <property type="molecule type" value="Genomic_DNA"/>
</dbReference>
<accession>A0A8H5CSC5</accession>
<dbReference type="SMART" id="SM00554">
    <property type="entry name" value="FAS1"/>
    <property type="match status" value="2"/>
</dbReference>
<evidence type="ECO:0000259" key="3">
    <source>
        <dbReference type="PROSITE" id="PS50213"/>
    </source>
</evidence>